<reference evidence="1 2" key="1">
    <citation type="submission" date="2019-02" db="EMBL/GenBank/DDBJ databases">
        <title>Draft genome sequences of novel Actinobacteria.</title>
        <authorList>
            <person name="Sahin N."/>
            <person name="Ay H."/>
            <person name="Saygin H."/>
        </authorList>
    </citation>
    <scope>NUCLEOTIDE SEQUENCE [LARGE SCALE GENOMIC DNA]</scope>
    <source>
        <strain evidence="1 2">8K307</strain>
    </source>
</reference>
<dbReference type="EMBL" id="SMLB01000067">
    <property type="protein sequence ID" value="TDD64494.1"/>
    <property type="molecule type" value="Genomic_DNA"/>
</dbReference>
<gene>
    <name evidence="1" type="ORF">E1262_28005</name>
</gene>
<comment type="caution">
    <text evidence="1">The sequence shown here is derived from an EMBL/GenBank/DDBJ whole genome shotgun (WGS) entry which is preliminary data.</text>
</comment>
<organism evidence="1 2">
    <name type="scientific">Jiangella aurantiaca</name>
    <dbReference type="NCBI Taxonomy" id="2530373"/>
    <lineage>
        <taxon>Bacteria</taxon>
        <taxon>Bacillati</taxon>
        <taxon>Actinomycetota</taxon>
        <taxon>Actinomycetes</taxon>
        <taxon>Jiangellales</taxon>
        <taxon>Jiangellaceae</taxon>
        <taxon>Jiangella</taxon>
    </lineage>
</organism>
<protein>
    <submittedName>
        <fullName evidence="1">Uncharacterized protein</fullName>
    </submittedName>
</protein>
<accession>A0A4R5A1K7</accession>
<dbReference type="Proteomes" id="UP000295217">
    <property type="component" value="Unassembled WGS sequence"/>
</dbReference>
<proteinExistence type="predicted"/>
<dbReference type="OrthoDB" id="9887176at2"/>
<name>A0A4R5A1K7_9ACTN</name>
<sequence>MFETWAVARGRRPDPDKILAAKLDASARRAAFDGATPDDAASELRALADGRVDILTQVAGHMAGLWSARARYDGGIALIAAGFLVRAVGTEEMDLELADWVEEGRFAARRTERDAAALAELYGRQRRNVTR</sequence>
<keyword evidence="2" id="KW-1185">Reference proteome</keyword>
<dbReference type="AlphaFoldDB" id="A0A4R5A1K7"/>
<evidence type="ECO:0000313" key="1">
    <source>
        <dbReference type="EMBL" id="TDD64494.1"/>
    </source>
</evidence>
<dbReference type="RefSeq" id="WP_132107639.1">
    <property type="nucleotide sequence ID" value="NZ_SMLB01000067.1"/>
</dbReference>
<evidence type="ECO:0000313" key="2">
    <source>
        <dbReference type="Proteomes" id="UP000295217"/>
    </source>
</evidence>